<feature type="compositionally biased region" description="Basic residues" evidence="7">
    <location>
        <begin position="1254"/>
        <end position="1266"/>
    </location>
</feature>
<dbReference type="GO" id="GO:0008270">
    <property type="term" value="F:zinc ion binding"/>
    <property type="evidence" value="ECO:0007669"/>
    <property type="project" value="InterPro"/>
</dbReference>
<dbReference type="Pfam" id="PF04082">
    <property type="entry name" value="Fungal_trans"/>
    <property type="match status" value="2"/>
</dbReference>
<reference evidence="9" key="1">
    <citation type="submission" date="2011-10" db="EMBL/GenBank/DDBJ databases">
        <title>The Genome Sequence of Fusarium oxysporum HDV247.</title>
        <authorList>
            <consortium name="The Broad Institute Genome Sequencing Platform"/>
            <person name="Ma L.-J."/>
            <person name="Gale L.R."/>
            <person name="Schwartz D.C."/>
            <person name="Zhou S."/>
            <person name="Corby-Kistler H."/>
            <person name="Young S.K."/>
            <person name="Zeng Q."/>
            <person name="Gargeya S."/>
            <person name="Fitzgerald M."/>
            <person name="Haas B."/>
            <person name="Abouelleil A."/>
            <person name="Alvarado L."/>
            <person name="Arachchi H.M."/>
            <person name="Berlin A."/>
            <person name="Brown A."/>
            <person name="Chapman S.B."/>
            <person name="Chen Z."/>
            <person name="Dunbar C."/>
            <person name="Freedman E."/>
            <person name="Gearin G."/>
            <person name="Goldberg J."/>
            <person name="Griggs A."/>
            <person name="Gujja S."/>
            <person name="Heiman D."/>
            <person name="Howarth C."/>
            <person name="Larson L."/>
            <person name="Lui A."/>
            <person name="MacDonald P.J.P."/>
            <person name="Montmayeur A."/>
            <person name="Murphy C."/>
            <person name="Neiman D."/>
            <person name="Pearson M."/>
            <person name="Priest M."/>
            <person name="Roberts A."/>
            <person name="Saif S."/>
            <person name="Shea T."/>
            <person name="Shenoy N."/>
            <person name="Sisk P."/>
            <person name="Stolte C."/>
            <person name="Sykes S."/>
            <person name="Wortman J."/>
            <person name="Nusbaum C."/>
            <person name="Birren B."/>
        </authorList>
    </citation>
    <scope>NUCLEOTIDE SEQUENCE [LARGE SCALE GENOMIC DNA]</scope>
    <source>
        <strain evidence="9">HDV247</strain>
    </source>
</reference>
<dbReference type="HOGENOM" id="CLU_248274_0_0_1"/>
<dbReference type="Gene3D" id="4.10.240.10">
    <property type="entry name" value="Zn(2)-C6 fungal-type DNA-binding domain"/>
    <property type="match status" value="1"/>
</dbReference>
<dbReference type="OrthoDB" id="4116913at2759"/>
<dbReference type="SMART" id="SM00906">
    <property type="entry name" value="Fungal_trans"/>
    <property type="match status" value="2"/>
</dbReference>
<dbReference type="PROSITE" id="PS50048">
    <property type="entry name" value="ZN2_CY6_FUNGAL_2"/>
    <property type="match status" value="1"/>
</dbReference>
<dbReference type="InterPro" id="IPR029526">
    <property type="entry name" value="PGBD"/>
</dbReference>
<dbReference type="Proteomes" id="UP000030751">
    <property type="component" value="Unassembled WGS sequence"/>
</dbReference>
<dbReference type="CDD" id="cd12148">
    <property type="entry name" value="fungal_TF_MHR"/>
    <property type="match status" value="2"/>
</dbReference>
<keyword evidence="2" id="KW-0479">Metal-binding</keyword>
<dbReference type="GO" id="GO:0003677">
    <property type="term" value="F:DNA binding"/>
    <property type="evidence" value="ECO:0007669"/>
    <property type="project" value="UniProtKB-KW"/>
</dbReference>
<evidence type="ECO:0000313" key="9">
    <source>
        <dbReference type="EMBL" id="EXA32466.1"/>
    </source>
</evidence>
<dbReference type="Pfam" id="PF00172">
    <property type="entry name" value="Zn_clus"/>
    <property type="match status" value="1"/>
</dbReference>
<dbReference type="SMART" id="SM00066">
    <property type="entry name" value="GAL4"/>
    <property type="match status" value="1"/>
</dbReference>
<protein>
    <recommendedName>
        <fullName evidence="8">Zn(2)-C6 fungal-type domain-containing protein</fullName>
    </recommendedName>
</protein>
<evidence type="ECO:0000256" key="2">
    <source>
        <dbReference type="ARBA" id="ARBA00022723"/>
    </source>
</evidence>
<keyword evidence="4" id="KW-0238">DNA-binding</keyword>
<comment type="subcellular location">
    <subcellularLocation>
        <location evidence="1">Nucleus</location>
    </subcellularLocation>
</comment>
<dbReference type="InterPro" id="IPR036864">
    <property type="entry name" value="Zn2-C6_fun-type_DNA-bd_sf"/>
</dbReference>
<evidence type="ECO:0000256" key="1">
    <source>
        <dbReference type="ARBA" id="ARBA00004123"/>
    </source>
</evidence>
<evidence type="ECO:0000259" key="8">
    <source>
        <dbReference type="PROSITE" id="PS50048"/>
    </source>
</evidence>
<dbReference type="CDD" id="cd00067">
    <property type="entry name" value="GAL4"/>
    <property type="match status" value="1"/>
</dbReference>
<dbReference type="PANTHER" id="PTHR46910:SF37">
    <property type="entry name" value="ZN(II)2CYS6 TRANSCRIPTION FACTOR (EUROFUNG)"/>
    <property type="match status" value="1"/>
</dbReference>
<dbReference type="EMBL" id="JH650995">
    <property type="protein sequence ID" value="EXA32466.1"/>
    <property type="molecule type" value="Genomic_DNA"/>
</dbReference>
<evidence type="ECO:0000256" key="6">
    <source>
        <dbReference type="ARBA" id="ARBA00023242"/>
    </source>
</evidence>
<evidence type="ECO:0000256" key="7">
    <source>
        <dbReference type="SAM" id="MobiDB-lite"/>
    </source>
</evidence>
<dbReference type="GO" id="GO:0006351">
    <property type="term" value="P:DNA-templated transcription"/>
    <property type="evidence" value="ECO:0007669"/>
    <property type="project" value="InterPro"/>
</dbReference>
<dbReference type="GO" id="GO:0005634">
    <property type="term" value="C:nucleus"/>
    <property type="evidence" value="ECO:0007669"/>
    <property type="project" value="UniProtKB-SubCell"/>
</dbReference>
<evidence type="ECO:0000256" key="3">
    <source>
        <dbReference type="ARBA" id="ARBA00023015"/>
    </source>
</evidence>
<organism evidence="9">
    <name type="scientific">Fusarium oxysporum f. sp. pisi HDV247</name>
    <dbReference type="NCBI Taxonomy" id="1080344"/>
    <lineage>
        <taxon>Eukaryota</taxon>
        <taxon>Fungi</taxon>
        <taxon>Dikarya</taxon>
        <taxon>Ascomycota</taxon>
        <taxon>Pezizomycotina</taxon>
        <taxon>Sordariomycetes</taxon>
        <taxon>Hypocreomycetidae</taxon>
        <taxon>Hypocreales</taxon>
        <taxon>Nectriaceae</taxon>
        <taxon>Fusarium</taxon>
        <taxon>Fusarium oxysporum species complex</taxon>
    </lineage>
</organism>
<feature type="domain" description="Zn(2)-C6 fungal-type" evidence="8">
    <location>
        <begin position="46"/>
        <end position="76"/>
    </location>
</feature>
<reference evidence="9" key="2">
    <citation type="submission" date="2012-05" db="EMBL/GenBank/DDBJ databases">
        <title>Annotation of the Genome Sequence of Fusarium oxysporum HDV247.</title>
        <authorList>
            <consortium name="The Broad Institute Genomics Platform"/>
            <person name="Ma L.-J."/>
            <person name="Corby-Kistler H."/>
            <person name="Broz K."/>
            <person name="Gale L.R."/>
            <person name="Jonkers W."/>
            <person name="O'Donnell K."/>
            <person name="Ploetz R."/>
            <person name="Steinberg C."/>
            <person name="Schwartz D.C."/>
            <person name="VanEtten H."/>
            <person name="Zhou S."/>
            <person name="Young S.K."/>
            <person name="Zeng Q."/>
            <person name="Gargeya S."/>
            <person name="Fitzgerald M."/>
            <person name="Abouelleil A."/>
            <person name="Alvarado L."/>
            <person name="Chapman S.B."/>
            <person name="Gainer-Dewar J."/>
            <person name="Goldberg J."/>
            <person name="Griggs A."/>
            <person name="Gujja S."/>
            <person name="Hansen M."/>
            <person name="Howarth C."/>
            <person name="Imamovic A."/>
            <person name="Ireland A."/>
            <person name="Larimer J."/>
            <person name="McCowan C."/>
            <person name="Murphy C."/>
            <person name="Pearson M."/>
            <person name="Poon T.W."/>
            <person name="Priest M."/>
            <person name="Roberts A."/>
            <person name="Saif S."/>
            <person name="Shea T."/>
            <person name="Sykes S."/>
            <person name="Wortman J."/>
            <person name="Nusbaum C."/>
            <person name="Birren B."/>
        </authorList>
    </citation>
    <scope>NUCLEOTIDE SEQUENCE</scope>
    <source>
        <strain evidence="9">HDV247</strain>
    </source>
</reference>
<dbReference type="InterPro" id="IPR007219">
    <property type="entry name" value="XnlR_reg_dom"/>
</dbReference>
<dbReference type="SUPFAM" id="SSF57701">
    <property type="entry name" value="Zn2/Cys6 DNA-binding domain"/>
    <property type="match status" value="1"/>
</dbReference>
<keyword evidence="6" id="KW-0539">Nucleus</keyword>
<feature type="region of interest" description="Disordered" evidence="7">
    <location>
        <begin position="1249"/>
        <end position="1288"/>
    </location>
</feature>
<accession>W9NP12</accession>
<evidence type="ECO:0000256" key="4">
    <source>
        <dbReference type="ARBA" id="ARBA00023125"/>
    </source>
</evidence>
<evidence type="ECO:0000256" key="5">
    <source>
        <dbReference type="ARBA" id="ARBA00023163"/>
    </source>
</evidence>
<name>W9NP12_FUSOX</name>
<dbReference type="PANTHER" id="PTHR46910">
    <property type="entry name" value="TRANSCRIPTION FACTOR PDR1"/>
    <property type="match status" value="1"/>
</dbReference>
<proteinExistence type="predicted"/>
<keyword evidence="5" id="KW-0804">Transcription</keyword>
<dbReference type="InterPro" id="IPR050987">
    <property type="entry name" value="AtrR-like"/>
</dbReference>
<sequence>MDYDFDLCFPSSIDNAEISMGGIGVDWPKPSTCGQSTSNGPLRTRVCDLCISKKVKCDMKRPTCSRCLESGRICVYSTLRKRPGPVRGFRKRGVPPSSPLSVPDNPGEVFSRTLQIDQVYLPEIDIAHLGAIYCPQDVVTESTCDFWHTVGSWPTPIQDQPNAADSSLTFEHERELLNNFFYHIHPSIPLFREDKFFRQFESGAVTKDLLLVILALTVKVLGQRQLSGGLHLEERLRHLRERKDLDLGTSRSRWSLDDFRKACLLAYYEFHEHPGEKAWLKIGHLTRKAYYCGLHQLDKRDRCDENDDDKDEWRYVWWCIFCLDSYSNITASSPFVVHVESIRTSLITNPGRERGRKPLIFLPDQPEMLWQTVEAVASHGHNVNFNLHIVTTAILREASTLYRLLWQNPSDRLRDRLATLENHLAEIRLVLPPRYLNIARDALHEESHRAYHTRLICVLHLHISRLIICLPLHSEESEEKRKIMWYKTLEHCQDLVAVVRQWDNQHSPSVDPAVCFIVYTALIVLHLHYKSMSSPAPDFLAKVKAQENILRLFLEQFATLWYLPRLLIRAQCDWCVHHGLTCSYDRVRGKKEPRNSRPRITSEKKLSERLERIENALVRAVALRNSIESTSPPASGCTTLSPSTTAEVFDESSLSLGEQFSAYESNHPFYAASPVTLSTSSLSDGQMHLAGCPLGHITCPNGMPLFSEAGQAWVFSRTGEVIAFQKLKAFDKRQQVQPPSLSLSYLHGSLEKLYELPDRSIVEQGIYWFQNSAFRLVFPAIDTVLFRDTVAIAYEPCEGPLSLERTSAKGCVLAFLAIMCIFNGDSTWRPIVDSDECAVKAHYLLSDMVENANIVTLQTVFMLHMHQIFSGRLYSAAMLHAIACRIVFRLGGHVQTNIKPYGAEVSLREREVRHLRTIFWLCYIFDQDTALRTGQPPIMCQEHCDLTLPDRYLENCFCRPALSNGILSLSFADESLFPYLPGDLRLGQLKGKTFRLLYSAQALRKSDTELLHDIRELDSEIETWRLSIPLKFRPALSVSRHPQFAPEIKLPQSMQHIVLHLEYHHLMATIHQASGRCCPVSPGASFHEGDRSGAIDSSLALALEASRSTLYYLQAAIDGLAGEAFWIIVFYPAAAMIALFFNALQNPLDMQAKLDLELLRSAADLIRSMPIRRLTEYEIEHFKTVDDFVVELIRLGVYEGMVRYTGRNSEVTYVPGKPTDKGFKVWVVAQFGIFLRWIWHQPGAEHVPVGVERSKRKKSVSQRGRGGRRDRGGRREKANREREASEADKVEEVMHVLTDDGDKIIALNSTPSVGITLMNLLPNSIYHVFVDNLFSSPDLFLSLRQHGHGATGIARPNCGIINELVDAKRNDKSGRSGFKFHEIKAIPALDNQMNQMAWKDNVLVLFLSTVFKGDERCERWRKRRSTTTSTARPIQRFSGEEPVKLISIPTVAAAYNDEMNHVDREDQRRAYQGYDHAIHRGAWQALTWAFLLDVVLSNSFLLQLHGQPH</sequence>
<feature type="compositionally biased region" description="Basic and acidic residues" evidence="7">
    <location>
        <begin position="1267"/>
        <end position="1288"/>
    </location>
</feature>
<dbReference type="GO" id="GO:0000981">
    <property type="term" value="F:DNA-binding transcription factor activity, RNA polymerase II-specific"/>
    <property type="evidence" value="ECO:0007669"/>
    <property type="project" value="InterPro"/>
</dbReference>
<gene>
    <name evidence="9" type="ORF">FOVG_16300</name>
</gene>
<keyword evidence="3" id="KW-0805">Transcription regulation</keyword>
<dbReference type="Pfam" id="PF13843">
    <property type="entry name" value="DDE_Tnp_1_7"/>
    <property type="match status" value="1"/>
</dbReference>
<dbReference type="InterPro" id="IPR001138">
    <property type="entry name" value="Zn2Cys6_DnaBD"/>
</dbReference>